<evidence type="ECO:0000256" key="5">
    <source>
        <dbReference type="ARBA" id="ARBA00022801"/>
    </source>
</evidence>
<evidence type="ECO:0000256" key="8">
    <source>
        <dbReference type="ARBA" id="ARBA00023157"/>
    </source>
</evidence>
<keyword evidence="6" id="KW-0862">Zinc</keyword>
<dbReference type="InterPro" id="IPR023612">
    <property type="entry name" value="Peptidase_M4"/>
</dbReference>
<dbReference type="PANTHER" id="PTHR33794">
    <property type="entry name" value="BACILLOLYSIN"/>
    <property type="match status" value="1"/>
</dbReference>
<comment type="caution">
    <text evidence="12">The sequence shown here is derived from an EMBL/GenBank/DDBJ whole genome shotgun (WGS) entry which is preliminary data.</text>
</comment>
<reference evidence="12 13" key="1">
    <citation type="submission" date="2019-08" db="EMBL/GenBank/DDBJ databases">
        <title>Genome of Luteibaculum oceani JCM 18817.</title>
        <authorList>
            <person name="Bowman J.P."/>
        </authorList>
    </citation>
    <scope>NUCLEOTIDE SEQUENCE [LARGE SCALE GENOMIC DNA]</scope>
    <source>
        <strain evidence="12 13">JCM 18817</strain>
    </source>
</reference>
<evidence type="ECO:0000259" key="11">
    <source>
        <dbReference type="PROSITE" id="PS01180"/>
    </source>
</evidence>
<dbReference type="PROSITE" id="PS01180">
    <property type="entry name" value="CUB"/>
    <property type="match status" value="1"/>
</dbReference>
<dbReference type="Pfam" id="PF07504">
    <property type="entry name" value="FTP"/>
    <property type="match status" value="1"/>
</dbReference>
<name>A0A5C6VK67_9FLAO</name>
<dbReference type="Gene3D" id="1.10.390.10">
    <property type="entry name" value="Neutral Protease Domain 2"/>
    <property type="match status" value="1"/>
</dbReference>
<feature type="domain" description="CUB" evidence="11">
    <location>
        <begin position="643"/>
        <end position="753"/>
    </location>
</feature>
<dbReference type="CDD" id="cd09597">
    <property type="entry name" value="M4_TLP"/>
    <property type="match status" value="1"/>
</dbReference>
<dbReference type="RefSeq" id="WP_147012779.1">
    <property type="nucleotide sequence ID" value="NZ_VORB01000001.1"/>
</dbReference>
<dbReference type="OrthoDB" id="291295at2"/>
<dbReference type="Proteomes" id="UP000321168">
    <property type="component" value="Unassembled WGS sequence"/>
</dbReference>
<dbReference type="InterPro" id="IPR013856">
    <property type="entry name" value="Peptidase_M4_domain"/>
</dbReference>
<dbReference type="InterPro" id="IPR027268">
    <property type="entry name" value="Peptidase_M4/M1_CTD_sf"/>
</dbReference>
<feature type="chain" id="PRO_5022889226" evidence="10">
    <location>
        <begin position="25"/>
        <end position="839"/>
    </location>
</feature>
<dbReference type="InterPro" id="IPR000859">
    <property type="entry name" value="CUB_dom"/>
</dbReference>
<keyword evidence="8" id="KW-1015">Disulfide bond</keyword>
<dbReference type="GO" id="GO:0046872">
    <property type="term" value="F:metal ion binding"/>
    <property type="evidence" value="ECO:0007669"/>
    <property type="project" value="UniProtKB-KW"/>
</dbReference>
<dbReference type="Pfam" id="PF00431">
    <property type="entry name" value="CUB"/>
    <property type="match status" value="1"/>
</dbReference>
<keyword evidence="4 10" id="KW-0732">Signal</keyword>
<keyword evidence="13" id="KW-1185">Reference proteome</keyword>
<evidence type="ECO:0000256" key="4">
    <source>
        <dbReference type="ARBA" id="ARBA00022729"/>
    </source>
</evidence>
<dbReference type="InterPro" id="IPR026444">
    <property type="entry name" value="Secre_tail"/>
</dbReference>
<evidence type="ECO:0000256" key="2">
    <source>
        <dbReference type="ARBA" id="ARBA00022670"/>
    </source>
</evidence>
<feature type="active site" description="Proton donor" evidence="9">
    <location>
        <position position="544"/>
    </location>
</feature>
<evidence type="ECO:0000313" key="13">
    <source>
        <dbReference type="Proteomes" id="UP000321168"/>
    </source>
</evidence>
<gene>
    <name evidence="12" type="ORF">FRX97_01830</name>
</gene>
<dbReference type="Gene3D" id="3.10.170.10">
    <property type="match status" value="2"/>
</dbReference>
<evidence type="ECO:0000256" key="9">
    <source>
        <dbReference type="PIRSR" id="PIRSR623612-1"/>
    </source>
</evidence>
<evidence type="ECO:0000313" key="12">
    <source>
        <dbReference type="EMBL" id="TXC85389.1"/>
    </source>
</evidence>
<dbReference type="InterPro" id="IPR050728">
    <property type="entry name" value="Zinc_Metalloprotease_M4"/>
</dbReference>
<dbReference type="InterPro" id="IPR035914">
    <property type="entry name" value="Sperma_CUB_dom_sf"/>
</dbReference>
<evidence type="ECO:0000256" key="3">
    <source>
        <dbReference type="ARBA" id="ARBA00022723"/>
    </source>
</evidence>
<dbReference type="PRINTS" id="PR00730">
    <property type="entry name" value="THERMOLYSIN"/>
</dbReference>
<dbReference type="InterPro" id="IPR011096">
    <property type="entry name" value="FTP_domain"/>
</dbReference>
<dbReference type="SMART" id="SM00042">
    <property type="entry name" value="CUB"/>
    <property type="match status" value="1"/>
</dbReference>
<evidence type="ECO:0000256" key="7">
    <source>
        <dbReference type="ARBA" id="ARBA00023049"/>
    </source>
</evidence>
<proteinExistence type="inferred from homology"/>
<dbReference type="GO" id="GO:0006508">
    <property type="term" value="P:proteolysis"/>
    <property type="evidence" value="ECO:0007669"/>
    <property type="project" value="UniProtKB-KW"/>
</dbReference>
<keyword evidence="2" id="KW-0645">Protease</keyword>
<dbReference type="Pfam" id="PF18962">
    <property type="entry name" value="Por_Secre_tail"/>
    <property type="match status" value="1"/>
</dbReference>
<evidence type="ECO:0000256" key="10">
    <source>
        <dbReference type="SAM" id="SignalP"/>
    </source>
</evidence>
<keyword evidence="7" id="KW-0482">Metalloprotease</keyword>
<dbReference type="InterPro" id="IPR001570">
    <property type="entry name" value="Peptidase_M4_C_domain"/>
</dbReference>
<accession>A0A5C6VK67</accession>
<protein>
    <submittedName>
        <fullName evidence="12">T9SS type A sorting domain-containing protein</fullName>
    </submittedName>
</protein>
<dbReference type="PANTHER" id="PTHR33794:SF1">
    <property type="entry name" value="BACILLOLYSIN"/>
    <property type="match status" value="1"/>
</dbReference>
<dbReference type="Gene3D" id="2.60.120.290">
    <property type="entry name" value="Spermadhesin, CUB domain"/>
    <property type="match status" value="1"/>
</dbReference>
<feature type="active site" evidence="9">
    <location>
        <position position="452"/>
    </location>
</feature>
<dbReference type="AlphaFoldDB" id="A0A5C6VK67"/>
<dbReference type="SUPFAM" id="SSF55486">
    <property type="entry name" value="Metalloproteases ('zincins'), catalytic domain"/>
    <property type="match status" value="1"/>
</dbReference>
<evidence type="ECO:0000256" key="6">
    <source>
        <dbReference type="ARBA" id="ARBA00022833"/>
    </source>
</evidence>
<dbReference type="Pfam" id="PF01447">
    <property type="entry name" value="Peptidase_M4"/>
    <property type="match status" value="1"/>
</dbReference>
<dbReference type="EMBL" id="VORB01000001">
    <property type="protein sequence ID" value="TXC85389.1"/>
    <property type="molecule type" value="Genomic_DNA"/>
</dbReference>
<dbReference type="CDD" id="cd00041">
    <property type="entry name" value="CUB"/>
    <property type="match status" value="1"/>
</dbReference>
<dbReference type="GO" id="GO:0004222">
    <property type="term" value="F:metalloendopeptidase activity"/>
    <property type="evidence" value="ECO:0007669"/>
    <property type="project" value="InterPro"/>
</dbReference>
<organism evidence="12 13">
    <name type="scientific">Luteibaculum oceani</name>
    <dbReference type="NCBI Taxonomy" id="1294296"/>
    <lineage>
        <taxon>Bacteria</taxon>
        <taxon>Pseudomonadati</taxon>
        <taxon>Bacteroidota</taxon>
        <taxon>Flavobacteriia</taxon>
        <taxon>Flavobacteriales</taxon>
        <taxon>Luteibaculaceae</taxon>
        <taxon>Luteibaculum</taxon>
    </lineage>
</organism>
<keyword evidence="5" id="KW-0378">Hydrolase</keyword>
<dbReference type="SUPFAM" id="SSF49854">
    <property type="entry name" value="Spermadhesin, CUB domain"/>
    <property type="match status" value="1"/>
</dbReference>
<evidence type="ECO:0000256" key="1">
    <source>
        <dbReference type="ARBA" id="ARBA00009388"/>
    </source>
</evidence>
<sequence length="839" mass="92611">MKLRLLVSTGLTFCFALFSGGLFAQNFTQNLKFKDHSVWFKYPQASDVSNEDVLEKIIKEFELGNSTFELIRQDADQLGFTHFRYQQIINGIPVWGAQIILHYQGGLIKSFNGKAYPASLASTASINTYDQVLQNISSNYPNSATIQFESTQWVANQDEFGTEELVLTYAYKVSNIQPLVQDRLYADASNGSIVASENLIHTGDEKGMANTYYHGQQEITGYLKDGVYILRDSARNIETYNYNGGLNDSISKFFTDNDNQWVEQATFLKTIAIKAVSIKPAWWKDDATDFASFYVVALDADSNIVYGENLSLNSATGNYEAEVNHPMGKGIIGFELWEEDITEEDDFGGFITADATLGVTAFTQENFEGSFRNITLNDPALDVHWGATKTYDYYKDVHNRLSYDNEGATIKSRVHFSNSYNNAFWDGRQMTFGTGDSSNLSYLTSIDVAAHEFTHGVIDFTSDLIYRGESGALNESFADIFGAAIELKNTVDGDWNIGEKISISRPYLRSMNDPHSADHPDTYGFNDPNWVDPGNLNFDNGGVHINSGVQNYWFYLITEGDSGMNANDYAYNITGFGLDKTEQIAYRNLAYYLVPSSNFDDAKEGSVFAAEDLYGVGSVEAKTVEDAWCAVGVGDCEAAVDFCNGKSILTKTWGSFADGSGTLNYENNANCSWLIRPSSGDYTALIIKYLDLEDGVDFLRVYDGASSSSALIAEITGSEIPDEIYSTGRSMFVEFTSSDNGTASGFAAHYQSRTGTSIKENNPNLDFLLYPNPTGGSITISIPASAGKMDVRITSINGKTVKQFNDIDSDLNVNNLETGVYFVTVSTQGATSTKKLIVK</sequence>
<dbReference type="Pfam" id="PF02868">
    <property type="entry name" value="Peptidase_M4_C"/>
    <property type="match status" value="1"/>
</dbReference>
<comment type="similarity">
    <text evidence="1">Belongs to the peptidase M4 family.</text>
</comment>
<dbReference type="Gene3D" id="3.10.450.490">
    <property type="match status" value="1"/>
</dbReference>
<keyword evidence="3" id="KW-0479">Metal-binding</keyword>
<dbReference type="NCBIfam" id="TIGR04183">
    <property type="entry name" value="Por_Secre_tail"/>
    <property type="match status" value="1"/>
</dbReference>
<feature type="signal peptide" evidence="10">
    <location>
        <begin position="1"/>
        <end position="24"/>
    </location>
</feature>